<feature type="region of interest" description="Disordered" evidence="1">
    <location>
        <begin position="396"/>
        <end position="424"/>
    </location>
</feature>
<feature type="compositionally biased region" description="Acidic residues" evidence="1">
    <location>
        <begin position="400"/>
        <end position="417"/>
    </location>
</feature>
<feature type="compositionally biased region" description="Low complexity" evidence="1">
    <location>
        <begin position="43"/>
        <end position="53"/>
    </location>
</feature>
<dbReference type="EMBL" id="JARIHO010000041">
    <property type="protein sequence ID" value="KAJ7327449.1"/>
    <property type="molecule type" value="Genomic_DNA"/>
</dbReference>
<name>A0AAD6ZKN3_9AGAR</name>
<organism evidence="2 3">
    <name type="scientific">Mycena albidolilacea</name>
    <dbReference type="NCBI Taxonomy" id="1033008"/>
    <lineage>
        <taxon>Eukaryota</taxon>
        <taxon>Fungi</taxon>
        <taxon>Dikarya</taxon>
        <taxon>Basidiomycota</taxon>
        <taxon>Agaricomycotina</taxon>
        <taxon>Agaricomycetes</taxon>
        <taxon>Agaricomycetidae</taxon>
        <taxon>Agaricales</taxon>
        <taxon>Marasmiineae</taxon>
        <taxon>Mycenaceae</taxon>
        <taxon>Mycena</taxon>
    </lineage>
</organism>
<protein>
    <submittedName>
        <fullName evidence="2">Uncharacterized protein</fullName>
    </submittedName>
</protein>
<comment type="caution">
    <text evidence="2">The sequence shown here is derived from an EMBL/GenBank/DDBJ whole genome shotgun (WGS) entry which is preliminary data.</text>
</comment>
<dbReference type="Proteomes" id="UP001218218">
    <property type="component" value="Unassembled WGS sequence"/>
</dbReference>
<accession>A0AAD6ZKN3</accession>
<feature type="region of interest" description="Disordered" evidence="1">
    <location>
        <begin position="35"/>
        <end position="94"/>
    </location>
</feature>
<evidence type="ECO:0000313" key="2">
    <source>
        <dbReference type="EMBL" id="KAJ7327449.1"/>
    </source>
</evidence>
<evidence type="ECO:0000313" key="3">
    <source>
        <dbReference type="Proteomes" id="UP001218218"/>
    </source>
</evidence>
<keyword evidence="3" id="KW-1185">Reference proteome</keyword>
<gene>
    <name evidence="2" type="ORF">DFH08DRAFT_1026333</name>
</gene>
<evidence type="ECO:0000256" key="1">
    <source>
        <dbReference type="SAM" id="MobiDB-lite"/>
    </source>
</evidence>
<dbReference type="AlphaFoldDB" id="A0AAD6ZKN3"/>
<sequence>MGRVWPGAGYHYFVGRPTFLLKRLRRRRSGFQKWGECKEDGEAQAATATSRRTTSIDEEEEWQQPLYSAPPLSPHPRAPPSAGSAQLELESKQRLEDTEEQRLSLFLSFQFEWSGVDTDVVHPYILLPRVAAPVGRAFPVPPSADARRDLPVLPFLSHAYHSYSYPACACASVLFTPTPSHPEAFAALTSAPLASFGKGDTIYVAFPVLPHRYASTATPTPTPAPASISTLNLPTLPGMPPMVWGVSSPSAPVRTSPVPEGKPKASARGRGAALRSAVPVLALLHIRCIDDADDAAVSDTLRTLINEYHLNGSKSTLIKNDALAHIALLRSKAAPLAVVAITQKAVKGADTGFWKAVNVELKNTTRIHGTNREAAGWKEWEDAIIRADRGKYVASTASVDVDEDSGSDEEPEDEDEGAGLTAVGLEAQAQIEAQAGTAKV</sequence>
<proteinExistence type="predicted"/>
<reference evidence="2" key="1">
    <citation type="submission" date="2023-03" db="EMBL/GenBank/DDBJ databases">
        <title>Massive genome expansion in bonnet fungi (Mycena s.s.) driven by repeated elements and novel gene families across ecological guilds.</title>
        <authorList>
            <consortium name="Lawrence Berkeley National Laboratory"/>
            <person name="Harder C.B."/>
            <person name="Miyauchi S."/>
            <person name="Viragh M."/>
            <person name="Kuo A."/>
            <person name="Thoen E."/>
            <person name="Andreopoulos B."/>
            <person name="Lu D."/>
            <person name="Skrede I."/>
            <person name="Drula E."/>
            <person name="Henrissat B."/>
            <person name="Morin E."/>
            <person name="Kohler A."/>
            <person name="Barry K."/>
            <person name="LaButti K."/>
            <person name="Morin E."/>
            <person name="Salamov A."/>
            <person name="Lipzen A."/>
            <person name="Mereny Z."/>
            <person name="Hegedus B."/>
            <person name="Baldrian P."/>
            <person name="Stursova M."/>
            <person name="Weitz H."/>
            <person name="Taylor A."/>
            <person name="Grigoriev I.V."/>
            <person name="Nagy L.G."/>
            <person name="Martin F."/>
            <person name="Kauserud H."/>
        </authorList>
    </citation>
    <scope>NUCLEOTIDE SEQUENCE</scope>
    <source>
        <strain evidence="2">CBHHK002</strain>
    </source>
</reference>